<dbReference type="SUPFAM" id="SSF75304">
    <property type="entry name" value="Amidase signature (AS) enzymes"/>
    <property type="match status" value="1"/>
</dbReference>
<dbReference type="PANTHER" id="PTHR46310:SF7">
    <property type="entry name" value="AMIDASE 1"/>
    <property type="match status" value="1"/>
</dbReference>
<sequence>MSKYAMKNLEKLSVSTVAPYDPLQAFVRDNHIAMKGLKSGQLSDYVFAAKDVFKVKGSTWGNGHPDWLRFSEPDEFTASAITKLLDQGSDLVGKTICDELCYSISGENWHYGSPLNPNDTRRLTGGSSSGSCAATAGGLVDFAIGSDCLGSVRVPASYNGIIGLRPSYERIKNDGEAPYCESMDVLGFVASEKKVFQDVASVLLDKDPEETKFKKLYIVDDAFAAVDKEVKEPFDGIIDEMSDKLGNVEHITLADEGLDYWVKEVFQIVQGYEIWESYGGFINKYRPRLSPGPKDRLEKAATISRERYLKAKKKKEEFRKRVESLLSDGAIMITPTASSIAPLKSASLEEIDRLRTQSSNLLCISPLAEIPQLTLPLLEQEEIPLGVTLMSAKNTDRALIDFGLQFME</sequence>
<dbReference type="Gene3D" id="3.90.1300.10">
    <property type="entry name" value="Amidase signature (AS) domain"/>
    <property type="match status" value="1"/>
</dbReference>
<dbReference type="STRING" id="1130080.SAMN04488113_11327"/>
<feature type="domain" description="Amidase" evidence="1">
    <location>
        <begin position="28"/>
        <end position="225"/>
    </location>
</feature>
<dbReference type="OrthoDB" id="9811471at2"/>
<dbReference type="PANTHER" id="PTHR46310">
    <property type="entry name" value="AMIDASE 1"/>
    <property type="match status" value="1"/>
</dbReference>
<dbReference type="InterPro" id="IPR023631">
    <property type="entry name" value="Amidase_dom"/>
</dbReference>
<dbReference type="RefSeq" id="WP_091634176.1">
    <property type="nucleotide sequence ID" value="NZ_FNYW01000013.1"/>
</dbReference>
<dbReference type="NCBIfam" id="NF006169">
    <property type="entry name" value="PRK08310.1"/>
    <property type="match status" value="1"/>
</dbReference>
<organism evidence="2 3">
    <name type="scientific">Alkalibacterium gilvum</name>
    <dbReference type="NCBI Taxonomy" id="1130080"/>
    <lineage>
        <taxon>Bacteria</taxon>
        <taxon>Bacillati</taxon>
        <taxon>Bacillota</taxon>
        <taxon>Bacilli</taxon>
        <taxon>Lactobacillales</taxon>
        <taxon>Carnobacteriaceae</taxon>
        <taxon>Alkalibacterium</taxon>
    </lineage>
</organism>
<dbReference type="Proteomes" id="UP000198564">
    <property type="component" value="Unassembled WGS sequence"/>
</dbReference>
<accession>A0A1H6SUP0</accession>
<evidence type="ECO:0000313" key="3">
    <source>
        <dbReference type="Proteomes" id="UP000198564"/>
    </source>
</evidence>
<evidence type="ECO:0000259" key="1">
    <source>
        <dbReference type="Pfam" id="PF01425"/>
    </source>
</evidence>
<dbReference type="AlphaFoldDB" id="A0A1H6SUP0"/>
<proteinExistence type="predicted"/>
<dbReference type="InterPro" id="IPR036928">
    <property type="entry name" value="AS_sf"/>
</dbReference>
<gene>
    <name evidence="2" type="ORF">SAMN04488113_11327</name>
</gene>
<dbReference type="Pfam" id="PF01425">
    <property type="entry name" value="Amidase"/>
    <property type="match status" value="1"/>
</dbReference>
<name>A0A1H6SUP0_9LACT</name>
<keyword evidence="3" id="KW-1185">Reference proteome</keyword>
<dbReference type="EMBL" id="FNYW01000013">
    <property type="protein sequence ID" value="SEI71669.1"/>
    <property type="molecule type" value="Genomic_DNA"/>
</dbReference>
<protein>
    <submittedName>
        <fullName evidence="2">Amidase</fullName>
    </submittedName>
</protein>
<reference evidence="3" key="1">
    <citation type="submission" date="2016-10" db="EMBL/GenBank/DDBJ databases">
        <authorList>
            <person name="Varghese N."/>
            <person name="Submissions S."/>
        </authorList>
    </citation>
    <scope>NUCLEOTIDE SEQUENCE [LARGE SCALE GENOMIC DNA]</scope>
    <source>
        <strain evidence="3">DSM 25751</strain>
    </source>
</reference>
<evidence type="ECO:0000313" key="2">
    <source>
        <dbReference type="EMBL" id="SEI71669.1"/>
    </source>
</evidence>